<evidence type="ECO:0008006" key="2">
    <source>
        <dbReference type="Google" id="ProtNLM"/>
    </source>
</evidence>
<dbReference type="InterPro" id="IPR001611">
    <property type="entry name" value="Leu-rich_rpt"/>
</dbReference>
<sequence length="60" mass="6927">MKFVEYKNEKFEIKDGFLDLGLLEIKDISEIEGLDKVDITHLELSSNEITEIKGLETLQN</sequence>
<dbReference type="EMBL" id="BARW01003284">
    <property type="protein sequence ID" value="GAI65462.1"/>
    <property type="molecule type" value="Genomic_DNA"/>
</dbReference>
<dbReference type="PROSITE" id="PS51450">
    <property type="entry name" value="LRR"/>
    <property type="match status" value="1"/>
</dbReference>
<feature type="non-terminal residue" evidence="1">
    <location>
        <position position="60"/>
    </location>
</feature>
<reference evidence="1" key="1">
    <citation type="journal article" date="2014" name="Front. Microbiol.">
        <title>High frequency of phylogenetically diverse reductive dehalogenase-homologous genes in deep subseafloor sedimentary metagenomes.</title>
        <authorList>
            <person name="Kawai M."/>
            <person name="Futagami T."/>
            <person name="Toyoda A."/>
            <person name="Takaki Y."/>
            <person name="Nishi S."/>
            <person name="Hori S."/>
            <person name="Arai W."/>
            <person name="Tsubouchi T."/>
            <person name="Morono Y."/>
            <person name="Uchiyama I."/>
            <person name="Ito T."/>
            <person name="Fujiyama A."/>
            <person name="Inagaki F."/>
            <person name="Takami H."/>
        </authorList>
    </citation>
    <scope>NUCLEOTIDE SEQUENCE</scope>
    <source>
        <strain evidence="1">Expedition CK06-06</strain>
    </source>
</reference>
<name>X1QAI3_9ZZZZ</name>
<evidence type="ECO:0000313" key="1">
    <source>
        <dbReference type="EMBL" id="GAI65462.1"/>
    </source>
</evidence>
<gene>
    <name evidence="1" type="ORF">S12H4_08493</name>
</gene>
<comment type="caution">
    <text evidence="1">The sequence shown here is derived from an EMBL/GenBank/DDBJ whole genome shotgun (WGS) entry which is preliminary data.</text>
</comment>
<protein>
    <recommendedName>
        <fullName evidence="2">Leucine-rich repeat domain-containing protein</fullName>
    </recommendedName>
</protein>
<organism evidence="1">
    <name type="scientific">marine sediment metagenome</name>
    <dbReference type="NCBI Taxonomy" id="412755"/>
    <lineage>
        <taxon>unclassified sequences</taxon>
        <taxon>metagenomes</taxon>
        <taxon>ecological metagenomes</taxon>
    </lineage>
</organism>
<dbReference type="AlphaFoldDB" id="X1QAI3"/>
<proteinExistence type="predicted"/>
<accession>X1QAI3</accession>